<evidence type="ECO:0000256" key="1">
    <source>
        <dbReference type="ARBA" id="ARBA00004123"/>
    </source>
</evidence>
<organism evidence="10 11">
    <name type="scientific">Phyllostomus discolor</name>
    <name type="common">pale spear-nosed bat</name>
    <dbReference type="NCBI Taxonomy" id="89673"/>
    <lineage>
        <taxon>Eukaryota</taxon>
        <taxon>Metazoa</taxon>
        <taxon>Chordata</taxon>
        <taxon>Craniata</taxon>
        <taxon>Vertebrata</taxon>
        <taxon>Euteleostomi</taxon>
        <taxon>Mammalia</taxon>
        <taxon>Eutheria</taxon>
        <taxon>Laurasiatheria</taxon>
        <taxon>Chiroptera</taxon>
        <taxon>Yangochiroptera</taxon>
        <taxon>Phyllostomidae</taxon>
        <taxon>Phyllostominae</taxon>
        <taxon>Phyllostomus</taxon>
    </lineage>
</organism>
<keyword evidence="10" id="KW-1185">Reference proteome</keyword>
<dbReference type="Pfam" id="PF11232">
    <property type="entry name" value="Med25"/>
    <property type="match status" value="1"/>
</dbReference>
<dbReference type="InParanoid" id="A0A7E6E877"/>
<dbReference type="PANTHER" id="PTHR12433:SF11">
    <property type="entry name" value="MEDIATOR OF RNA POLYMERASE II TRANSCRIPTION SUBUNIT 25"/>
    <property type="match status" value="1"/>
</dbReference>
<evidence type="ECO:0000259" key="9">
    <source>
        <dbReference type="Pfam" id="PF11235"/>
    </source>
</evidence>
<keyword evidence="3" id="KW-0010">Activator</keyword>
<comment type="function">
    <text evidence="6">Activates transcription. Required for nuclear translocation of FLOT1. Promotes cell proliferation.</text>
</comment>
<accession>A0A7E6E877</accession>
<evidence type="ECO:0000256" key="4">
    <source>
        <dbReference type="ARBA" id="ARBA00023163"/>
    </source>
</evidence>
<evidence type="ECO:0000256" key="7">
    <source>
        <dbReference type="SAM" id="Coils"/>
    </source>
</evidence>
<dbReference type="PANTHER" id="PTHR12433">
    <property type="entry name" value="MEDIATOR OF RNA POLYMERASE II TRANSCRIPTION SUBUNIT 25"/>
    <property type="match status" value="1"/>
</dbReference>
<dbReference type="KEGG" id="pdic:114514755"/>
<protein>
    <recommendedName>
        <fullName evidence="6">Prostate tumor-overexpressed gene 1 protein</fullName>
    </recommendedName>
</protein>
<feature type="domain" description="Mediator complex subunit Med25 PTOV" evidence="8">
    <location>
        <begin position="114"/>
        <end position="263"/>
    </location>
</feature>
<evidence type="ECO:0000256" key="3">
    <source>
        <dbReference type="ARBA" id="ARBA00023159"/>
    </source>
</evidence>
<dbReference type="GO" id="GO:0005886">
    <property type="term" value="C:plasma membrane"/>
    <property type="evidence" value="ECO:0007669"/>
    <property type="project" value="UniProtKB-SubCell"/>
</dbReference>
<proteinExistence type="inferred from homology"/>
<dbReference type="Gene3D" id="2.40.290.30">
    <property type="entry name" value="Mediator complex subunit 25, ACID domain"/>
    <property type="match status" value="1"/>
</dbReference>
<evidence type="ECO:0000256" key="5">
    <source>
        <dbReference type="ARBA" id="ARBA00023242"/>
    </source>
</evidence>
<name>A0A7E6E877_9CHIR</name>
<evidence type="ECO:0000313" key="10">
    <source>
        <dbReference type="Proteomes" id="UP000504628"/>
    </source>
</evidence>
<feature type="coiled-coil region" evidence="7">
    <location>
        <begin position="1"/>
        <end position="63"/>
    </location>
</feature>
<dbReference type="GO" id="GO:0048471">
    <property type="term" value="C:perinuclear region of cytoplasm"/>
    <property type="evidence" value="ECO:0007669"/>
    <property type="project" value="UniProtKB-SubCell"/>
</dbReference>
<dbReference type="OrthoDB" id="7690434at2759"/>
<dbReference type="RefSeq" id="XP_035887280.1">
    <property type="nucleotide sequence ID" value="XM_036031387.1"/>
</dbReference>
<evidence type="ECO:0000313" key="11">
    <source>
        <dbReference type="RefSeq" id="XP_035887280.1"/>
    </source>
</evidence>
<dbReference type="InterPro" id="IPR021397">
    <property type="entry name" value="Mediator_Med25_SD1"/>
</dbReference>
<dbReference type="Proteomes" id="UP000504628">
    <property type="component" value="Chromosome 7"/>
</dbReference>
<keyword evidence="5 6" id="KW-0539">Nucleus</keyword>
<keyword evidence="7" id="KW-0175">Coiled coil</keyword>
<comment type="subunit">
    <text evidence="6">May interact with CREBBP. Interacts with FLOT1.</text>
</comment>
<dbReference type="GO" id="GO:0016592">
    <property type="term" value="C:mediator complex"/>
    <property type="evidence" value="ECO:0007669"/>
    <property type="project" value="TreeGrafter"/>
</dbReference>
<dbReference type="GO" id="GO:0045944">
    <property type="term" value="P:positive regulation of transcription by RNA polymerase II"/>
    <property type="evidence" value="ECO:0007669"/>
    <property type="project" value="TreeGrafter"/>
</dbReference>
<keyword evidence="4 6" id="KW-0804">Transcription</keyword>
<dbReference type="InterPro" id="IPR021394">
    <property type="entry name" value="Med25_PTOV"/>
</dbReference>
<evidence type="ECO:0000259" key="8">
    <source>
        <dbReference type="Pfam" id="PF11232"/>
    </source>
</evidence>
<dbReference type="InterPro" id="IPR038196">
    <property type="entry name" value="Med25_PTOV_sf"/>
</dbReference>
<comment type="similarity">
    <text evidence="6">Belongs to the Mediator complex subunit 25 family. PTOV1 subfamily.</text>
</comment>
<keyword evidence="6" id="KW-0963">Cytoplasm</keyword>
<feature type="domain" description="Mediator complex subunit Med25 synapsin 1" evidence="9">
    <location>
        <begin position="64"/>
        <end position="100"/>
    </location>
</feature>
<dbReference type="AlphaFoldDB" id="A0A7E6E877"/>
<evidence type="ECO:0000256" key="6">
    <source>
        <dbReference type="RuleBase" id="RU369088"/>
    </source>
</evidence>
<evidence type="ECO:0000256" key="2">
    <source>
        <dbReference type="ARBA" id="ARBA00023015"/>
    </source>
</evidence>
<reference evidence="11" key="1">
    <citation type="submission" date="2025-08" db="UniProtKB">
        <authorList>
            <consortium name="RefSeq"/>
        </authorList>
    </citation>
    <scope>IDENTIFICATION</scope>
    <source>
        <tissue evidence="11">Muscle</tissue>
    </source>
</reference>
<gene>
    <name evidence="11" type="primary">LOC114514755</name>
</gene>
<keyword evidence="2" id="KW-0805">Transcription regulation</keyword>
<dbReference type="FunFam" id="2.40.290.30:FF:000001">
    <property type="entry name" value="Mediator of RNA polymerase II transcription subunit 25"/>
    <property type="match status" value="1"/>
</dbReference>
<comment type="subcellular location">
    <subcellularLocation>
        <location evidence="6">Cytoplasm</location>
    </subcellularLocation>
    <subcellularLocation>
        <location evidence="1 6">Nucleus</location>
    </subcellularLocation>
    <subcellularLocation>
        <location evidence="6">Cell membrane</location>
    </subcellularLocation>
    <subcellularLocation>
        <location evidence="6">Cytoplasm</location>
        <location evidence="6">Perinuclear region</location>
    </subcellularLocation>
    <text evidence="6">Translocates from the cytoplasm to the nucleus at the onset of S-phase. Also localizes to lipid rafts.</text>
</comment>
<dbReference type="GO" id="GO:0005667">
    <property type="term" value="C:transcription regulator complex"/>
    <property type="evidence" value="ECO:0007669"/>
    <property type="project" value="TreeGrafter"/>
</dbReference>
<dbReference type="GeneID" id="114514755"/>
<dbReference type="Pfam" id="PF11235">
    <property type="entry name" value="Med25_SD1"/>
    <property type="match status" value="1"/>
</dbReference>
<sequence length="277" mass="31334">MTESKEENKALEKELNKMETRNLLDAEFKALVISMLNELRESVDELRENFISIKKDMEAMKKTQNTVAPGQGLVPTVQPGAPPSEDTMAQEGVSGPSPAQLGALALGGQQLASNKPMVWNGVLEWHKKPKPGYVDPSTRVMRSLPCQVFVKHSENLKTELWPQKLYMHLFPQQLLASLGPVFRNSRMVQFHFTEKDLDCHRDLYRVLRNGFVGCVHFPRTAPCEVRVLMLQYSSKKRIFVGVIPNDQKAFVTGLRQAIINYKQVQQQKLEQQSGMGA</sequence>